<name>A0A4Q7NGL8_9BURK</name>
<comment type="caution">
    <text evidence="2">The sequence shown here is derived from an EMBL/GenBank/DDBJ whole genome shotgun (WGS) entry which is preliminary data.</text>
</comment>
<gene>
    <name evidence="2" type="ORF">EV675_0086</name>
</gene>
<dbReference type="Gene3D" id="1.10.700.10">
    <property type="entry name" value="Dioxygenase LigAB, LigA subunit"/>
    <property type="match status" value="1"/>
</dbReference>
<evidence type="ECO:0000313" key="3">
    <source>
        <dbReference type="Proteomes" id="UP000292445"/>
    </source>
</evidence>
<dbReference type="EMBL" id="SGXC01000001">
    <property type="protein sequence ID" value="RZS84084.1"/>
    <property type="molecule type" value="Genomic_DNA"/>
</dbReference>
<sequence length="94" mass="10726">MSGYMLEQVLYDLGTRRDAREAFAADAAGFLARYRLEPAQARMVVEFDVAQLQREGVSPLLTYGYWMMNAPSRTRASYLARLREAREEGAWQAS</sequence>
<feature type="domain" description="Extradiol ring-cleavage dioxygenase LigAB LigA subunit" evidence="1">
    <location>
        <begin position="7"/>
        <end position="59"/>
    </location>
</feature>
<dbReference type="AlphaFoldDB" id="A0A4Q7NGL8"/>
<dbReference type="OrthoDB" id="3478734at2"/>
<keyword evidence="3" id="KW-1185">Reference proteome</keyword>
<keyword evidence="2" id="KW-0223">Dioxygenase</keyword>
<protein>
    <submittedName>
        <fullName evidence="2">Protocatechuate 4,5-dioxygenase alpha chain</fullName>
    </submittedName>
</protein>
<reference evidence="2 3" key="1">
    <citation type="submission" date="2019-02" db="EMBL/GenBank/DDBJ databases">
        <title>Genomic Encyclopedia of Type Strains, Phase IV (KMG-IV): sequencing the most valuable type-strain genomes for metagenomic binning, comparative biology and taxonomic classification.</title>
        <authorList>
            <person name="Goeker M."/>
        </authorList>
    </citation>
    <scope>NUCLEOTIDE SEQUENCE [LARGE SCALE GENOMIC DNA]</scope>
    <source>
        <strain evidence="2 3">K24</strain>
    </source>
</reference>
<dbReference type="GO" id="GO:0051213">
    <property type="term" value="F:dioxygenase activity"/>
    <property type="evidence" value="ECO:0007669"/>
    <property type="project" value="UniProtKB-KW"/>
</dbReference>
<proteinExistence type="predicted"/>
<dbReference type="InterPro" id="IPR011986">
    <property type="entry name" value="Xdiol_dOase_LigA"/>
</dbReference>
<dbReference type="SUPFAM" id="SSF48076">
    <property type="entry name" value="LigA subunit of an aromatic-ring-opening dioxygenase LigAB"/>
    <property type="match status" value="1"/>
</dbReference>
<evidence type="ECO:0000313" key="2">
    <source>
        <dbReference type="EMBL" id="RZS84084.1"/>
    </source>
</evidence>
<dbReference type="Proteomes" id="UP000292445">
    <property type="component" value="Unassembled WGS sequence"/>
</dbReference>
<keyword evidence="2" id="KW-0560">Oxidoreductase</keyword>
<accession>A0A4Q7NGL8</accession>
<dbReference type="InterPro" id="IPR036622">
    <property type="entry name" value="LigA_sf"/>
</dbReference>
<evidence type="ECO:0000259" key="1">
    <source>
        <dbReference type="Pfam" id="PF07746"/>
    </source>
</evidence>
<dbReference type="Pfam" id="PF07746">
    <property type="entry name" value="LigA"/>
    <property type="match status" value="1"/>
</dbReference>
<organism evidence="2 3">
    <name type="scientific">Pigmentiphaga kullae</name>
    <dbReference type="NCBI Taxonomy" id="151784"/>
    <lineage>
        <taxon>Bacteria</taxon>
        <taxon>Pseudomonadati</taxon>
        <taxon>Pseudomonadota</taxon>
        <taxon>Betaproteobacteria</taxon>
        <taxon>Burkholderiales</taxon>
        <taxon>Alcaligenaceae</taxon>
        <taxon>Pigmentiphaga</taxon>
    </lineage>
</organism>
<dbReference type="RefSeq" id="WP_124691327.1">
    <property type="nucleotide sequence ID" value="NZ_SGXC01000001.1"/>
</dbReference>